<comment type="caution">
    <text evidence="14">The sequence shown here is derived from an EMBL/GenBank/DDBJ whole genome shotgun (WGS) entry which is preliminary data.</text>
</comment>
<evidence type="ECO:0000256" key="4">
    <source>
        <dbReference type="ARBA" id="ARBA00004659"/>
    </source>
</evidence>
<dbReference type="Gene3D" id="3.40.50.2020">
    <property type="match status" value="1"/>
</dbReference>
<dbReference type="SUPFAM" id="SSF53271">
    <property type="entry name" value="PRTase-like"/>
    <property type="match status" value="1"/>
</dbReference>
<evidence type="ECO:0000256" key="9">
    <source>
        <dbReference type="ARBA" id="ARBA00022490"/>
    </source>
</evidence>
<dbReference type="AlphaFoldDB" id="A0ABD2P929"/>
<dbReference type="InterPro" id="IPR029057">
    <property type="entry name" value="PRTase-like"/>
</dbReference>
<dbReference type="PANTHER" id="PTHR32315:SF3">
    <property type="entry name" value="ADENINE PHOSPHORIBOSYLTRANSFERASE"/>
    <property type="match status" value="1"/>
</dbReference>
<gene>
    <name evidence="14" type="ORF">HHI36_001979</name>
</gene>
<evidence type="ECO:0000256" key="1">
    <source>
        <dbReference type="ARBA" id="ARBA00000868"/>
    </source>
</evidence>
<proteinExistence type="inferred from homology"/>
<accession>A0ABD2P929</accession>
<dbReference type="FunFam" id="3.40.50.2020:FF:000004">
    <property type="entry name" value="Adenine phosphoribosyltransferase"/>
    <property type="match status" value="1"/>
</dbReference>
<evidence type="ECO:0000313" key="14">
    <source>
        <dbReference type="EMBL" id="KAL3287509.1"/>
    </source>
</evidence>
<dbReference type="Pfam" id="PF00156">
    <property type="entry name" value="Pribosyltran"/>
    <property type="match status" value="1"/>
</dbReference>
<dbReference type="Proteomes" id="UP001516400">
    <property type="component" value="Unassembled WGS sequence"/>
</dbReference>
<evidence type="ECO:0000256" key="10">
    <source>
        <dbReference type="ARBA" id="ARBA00022676"/>
    </source>
</evidence>
<dbReference type="EC" id="2.4.2.7" evidence="7"/>
<dbReference type="GO" id="GO:0005737">
    <property type="term" value="C:cytoplasm"/>
    <property type="evidence" value="ECO:0007669"/>
    <property type="project" value="UniProtKB-SubCell"/>
</dbReference>
<keyword evidence="10" id="KW-0328">Glycosyltransferase</keyword>
<dbReference type="InterPro" id="IPR000836">
    <property type="entry name" value="PRTase_dom"/>
</dbReference>
<keyword evidence="11" id="KW-0808">Transferase</keyword>
<dbReference type="CDD" id="cd06223">
    <property type="entry name" value="PRTases_typeI"/>
    <property type="match status" value="1"/>
</dbReference>
<evidence type="ECO:0000256" key="6">
    <source>
        <dbReference type="ARBA" id="ARBA00011738"/>
    </source>
</evidence>
<evidence type="ECO:0000313" key="15">
    <source>
        <dbReference type="Proteomes" id="UP001516400"/>
    </source>
</evidence>
<evidence type="ECO:0000256" key="2">
    <source>
        <dbReference type="ARBA" id="ARBA00003968"/>
    </source>
</evidence>
<comment type="pathway">
    <text evidence="4">Purine metabolism; AMP biosynthesis via salvage pathway; AMP from adenine: step 1/1.</text>
</comment>
<evidence type="ECO:0000256" key="7">
    <source>
        <dbReference type="ARBA" id="ARBA00011893"/>
    </source>
</evidence>
<dbReference type="InterPro" id="IPR005764">
    <property type="entry name" value="Ade_phspho_trans"/>
</dbReference>
<keyword evidence="12" id="KW-0660">Purine salvage</keyword>
<evidence type="ECO:0000256" key="3">
    <source>
        <dbReference type="ARBA" id="ARBA00004496"/>
    </source>
</evidence>
<evidence type="ECO:0000256" key="8">
    <source>
        <dbReference type="ARBA" id="ARBA00017366"/>
    </source>
</evidence>
<comment type="catalytic activity">
    <reaction evidence="1">
        <text>AMP + diphosphate = 5-phospho-alpha-D-ribose 1-diphosphate + adenine</text>
        <dbReference type="Rhea" id="RHEA:16609"/>
        <dbReference type="ChEBI" id="CHEBI:16708"/>
        <dbReference type="ChEBI" id="CHEBI:33019"/>
        <dbReference type="ChEBI" id="CHEBI:58017"/>
        <dbReference type="ChEBI" id="CHEBI:456215"/>
        <dbReference type="EC" id="2.4.2.7"/>
    </reaction>
</comment>
<dbReference type="HAMAP" id="MF_00004">
    <property type="entry name" value="Aden_phosphoribosyltr"/>
    <property type="match status" value="1"/>
</dbReference>
<sequence>MAPVNVENINNDKREAFKKKVEILENNLEYFPDFPKEGILYSEMFKILRTPELFQILRDLLVETAKEFDPKPDVIIGIDSKGFLFGPLVALELKIPFVPIRKRGKLPGKVKSASYVLEYGTDTMEMQEESIQKGQNALLVDDCLATGGTLECASELVKAFQGNLIGCLVITEKYELDGFRKLSCPVKSLMKVK</sequence>
<dbReference type="GO" id="GO:0006166">
    <property type="term" value="P:purine ribonucleoside salvage"/>
    <property type="evidence" value="ECO:0007669"/>
    <property type="project" value="UniProtKB-KW"/>
</dbReference>
<reference evidence="14 15" key="1">
    <citation type="journal article" date="2021" name="BMC Biol.">
        <title>Horizontally acquired antibacterial genes associated with adaptive radiation of ladybird beetles.</title>
        <authorList>
            <person name="Li H.S."/>
            <person name="Tang X.F."/>
            <person name="Huang Y.H."/>
            <person name="Xu Z.Y."/>
            <person name="Chen M.L."/>
            <person name="Du X.Y."/>
            <person name="Qiu B.Y."/>
            <person name="Chen P.T."/>
            <person name="Zhang W."/>
            <person name="Slipinski A."/>
            <person name="Escalona H.E."/>
            <person name="Waterhouse R.M."/>
            <person name="Zwick A."/>
            <person name="Pang H."/>
        </authorList>
    </citation>
    <scope>NUCLEOTIDE SEQUENCE [LARGE SCALE GENOMIC DNA]</scope>
    <source>
        <strain evidence="14">SYSU2018</strain>
    </source>
</reference>
<dbReference type="PANTHER" id="PTHR32315">
    <property type="entry name" value="ADENINE PHOSPHORIBOSYLTRANSFERASE"/>
    <property type="match status" value="1"/>
</dbReference>
<organism evidence="14 15">
    <name type="scientific">Cryptolaemus montrouzieri</name>
    <dbReference type="NCBI Taxonomy" id="559131"/>
    <lineage>
        <taxon>Eukaryota</taxon>
        <taxon>Metazoa</taxon>
        <taxon>Ecdysozoa</taxon>
        <taxon>Arthropoda</taxon>
        <taxon>Hexapoda</taxon>
        <taxon>Insecta</taxon>
        <taxon>Pterygota</taxon>
        <taxon>Neoptera</taxon>
        <taxon>Endopterygota</taxon>
        <taxon>Coleoptera</taxon>
        <taxon>Polyphaga</taxon>
        <taxon>Cucujiformia</taxon>
        <taxon>Coccinelloidea</taxon>
        <taxon>Coccinellidae</taxon>
        <taxon>Scymninae</taxon>
        <taxon>Scymnini</taxon>
        <taxon>Cryptolaemus</taxon>
    </lineage>
</organism>
<protein>
    <recommendedName>
        <fullName evidence="8">Adenine phosphoribosyltransferase</fullName>
        <ecNumber evidence="7">2.4.2.7</ecNumber>
    </recommendedName>
</protein>
<dbReference type="InterPro" id="IPR050054">
    <property type="entry name" value="UPRTase/APRTase"/>
</dbReference>
<dbReference type="NCBIfam" id="NF002636">
    <property type="entry name" value="PRK02304.1-5"/>
    <property type="match status" value="1"/>
</dbReference>
<evidence type="ECO:0000256" key="11">
    <source>
        <dbReference type="ARBA" id="ARBA00022679"/>
    </source>
</evidence>
<keyword evidence="15" id="KW-1185">Reference proteome</keyword>
<comment type="subunit">
    <text evidence="6">Homodimer.</text>
</comment>
<feature type="domain" description="Phosphoribosyltransferase" evidence="13">
    <location>
        <begin position="47"/>
        <end position="173"/>
    </location>
</feature>
<evidence type="ECO:0000256" key="5">
    <source>
        <dbReference type="ARBA" id="ARBA00008391"/>
    </source>
</evidence>
<evidence type="ECO:0000256" key="12">
    <source>
        <dbReference type="ARBA" id="ARBA00022726"/>
    </source>
</evidence>
<comment type="similarity">
    <text evidence="5">Belongs to the purine/pyrimidine phosphoribosyltransferase family.</text>
</comment>
<dbReference type="EMBL" id="JABFTP020000185">
    <property type="protein sequence ID" value="KAL3287509.1"/>
    <property type="molecule type" value="Genomic_DNA"/>
</dbReference>
<dbReference type="GO" id="GO:0003999">
    <property type="term" value="F:adenine phosphoribosyltransferase activity"/>
    <property type="evidence" value="ECO:0007669"/>
    <property type="project" value="UniProtKB-EC"/>
</dbReference>
<keyword evidence="9" id="KW-0963">Cytoplasm</keyword>
<evidence type="ECO:0000259" key="13">
    <source>
        <dbReference type="Pfam" id="PF00156"/>
    </source>
</evidence>
<comment type="function">
    <text evidence="2">Catalyzes a salvage reaction resulting in the formation of AMP, that is energically less costly than de novo synthesis.</text>
</comment>
<name>A0ABD2P929_9CUCU</name>
<comment type="subcellular location">
    <subcellularLocation>
        <location evidence="3">Cytoplasm</location>
    </subcellularLocation>
</comment>